<evidence type="ECO:0000256" key="2">
    <source>
        <dbReference type="ARBA" id="ARBA00022692"/>
    </source>
</evidence>
<protein>
    <submittedName>
        <fullName evidence="7">Virus A13L protein</fullName>
    </submittedName>
</protein>
<evidence type="ECO:0000256" key="3">
    <source>
        <dbReference type="ARBA" id="ARBA00022921"/>
    </source>
</evidence>
<sequence length="142" mass="17080">MKNKRKVLFLLCMVFIVTILYSVYNKINKTGEVSTLFVVKEDNKYVIINENEKNILKSYYHFIDSNYDGYARVMQFTKWGFIDKKGTVRIPIKYDYALSFSEGYAVKSRGRFCWLDHFQIYDNINLEVTFYAKKSKREERKR</sequence>
<name>A0A239KVT8_9FIRM</name>
<dbReference type="InterPro" id="IPR009236">
    <property type="entry name" value="Chordopox_A13L"/>
</dbReference>
<evidence type="ECO:0000313" key="8">
    <source>
        <dbReference type="Proteomes" id="UP000198304"/>
    </source>
</evidence>
<evidence type="ECO:0000256" key="4">
    <source>
        <dbReference type="ARBA" id="ARBA00022989"/>
    </source>
</evidence>
<comment type="subcellular location">
    <subcellularLocation>
        <location evidence="1">Virion membrane</location>
        <topology evidence="1">Single-pass membrane protein</topology>
    </subcellularLocation>
</comment>
<evidence type="ECO:0000313" key="7">
    <source>
        <dbReference type="EMBL" id="SNT21862.1"/>
    </source>
</evidence>
<dbReference type="RefSeq" id="WP_176431596.1">
    <property type="nucleotide sequence ID" value="NZ_FZOJ01000055.1"/>
</dbReference>
<dbReference type="AlphaFoldDB" id="A0A239KVT8"/>
<proteinExistence type="predicted"/>
<keyword evidence="4 6" id="KW-1133">Transmembrane helix</keyword>
<keyword evidence="3" id="KW-0426">Late protein</keyword>
<dbReference type="EMBL" id="FZOJ01000055">
    <property type="protein sequence ID" value="SNT21862.1"/>
    <property type="molecule type" value="Genomic_DNA"/>
</dbReference>
<keyword evidence="8" id="KW-1185">Reference proteome</keyword>
<accession>A0A239KVT8</accession>
<keyword evidence="5 6" id="KW-0472">Membrane</keyword>
<dbReference type="Pfam" id="PF05961">
    <property type="entry name" value="Chordopox_A13L"/>
    <property type="match status" value="1"/>
</dbReference>
<dbReference type="Pfam" id="PF14903">
    <property type="entry name" value="WG_beta_rep"/>
    <property type="match status" value="1"/>
</dbReference>
<evidence type="ECO:0000256" key="6">
    <source>
        <dbReference type="SAM" id="Phobius"/>
    </source>
</evidence>
<reference evidence="8" key="1">
    <citation type="submission" date="2017-06" db="EMBL/GenBank/DDBJ databases">
        <authorList>
            <person name="Varghese N."/>
            <person name="Submissions S."/>
        </authorList>
    </citation>
    <scope>NUCLEOTIDE SEQUENCE [LARGE SCALE GENOMIC DNA]</scope>
    <source>
        <strain evidence="8">SCA</strain>
    </source>
</reference>
<keyword evidence="2 6" id="KW-0812">Transmembrane</keyword>
<gene>
    <name evidence="7" type="ORF">SAMN05446037_10552</name>
</gene>
<dbReference type="Proteomes" id="UP000198304">
    <property type="component" value="Unassembled WGS sequence"/>
</dbReference>
<feature type="transmembrane region" description="Helical" evidence="6">
    <location>
        <begin position="7"/>
        <end position="24"/>
    </location>
</feature>
<evidence type="ECO:0000256" key="5">
    <source>
        <dbReference type="ARBA" id="ARBA00023136"/>
    </source>
</evidence>
<dbReference type="InterPro" id="IPR032774">
    <property type="entry name" value="WG_beta_rep"/>
</dbReference>
<organism evidence="7 8">
    <name type="scientific">Anaerovirgula multivorans</name>
    <dbReference type="NCBI Taxonomy" id="312168"/>
    <lineage>
        <taxon>Bacteria</taxon>
        <taxon>Bacillati</taxon>
        <taxon>Bacillota</taxon>
        <taxon>Clostridia</taxon>
        <taxon>Peptostreptococcales</taxon>
        <taxon>Natronincolaceae</taxon>
        <taxon>Anaerovirgula</taxon>
    </lineage>
</organism>
<evidence type="ECO:0000256" key="1">
    <source>
        <dbReference type="ARBA" id="ARBA00004381"/>
    </source>
</evidence>